<keyword evidence="3 6" id="KW-0479">Metal-binding</keyword>
<accession>A0A1E7FH58</accession>
<dbReference type="Pfam" id="PF02146">
    <property type="entry name" value="SIR2"/>
    <property type="match status" value="1"/>
</dbReference>
<dbReference type="Proteomes" id="UP000095751">
    <property type="component" value="Unassembled WGS sequence"/>
</dbReference>
<feature type="binding site" evidence="6">
    <location>
        <position position="197"/>
    </location>
    <ligand>
        <name>Zn(2+)</name>
        <dbReference type="ChEBI" id="CHEBI:29105"/>
    </ligand>
</feature>
<feature type="active site" description="Proton acceptor" evidence="6">
    <location>
        <position position="150"/>
    </location>
</feature>
<dbReference type="PANTHER" id="PTHR11085:SF6">
    <property type="entry name" value="NAD-DEPENDENT PROTEIN DEACETYLASE SIRTUIN-2"/>
    <property type="match status" value="1"/>
</dbReference>
<sequence length="310" mass="34490">SIEDVANFIQSEKCQRIMVLAGAGMSVASGIPDFRSANGLYATLDATKLTANSEQIEEIQSDPSYCLDQHLFMENPFPCLEVNREFILGVRERKWKATLSHRFVELLRTKTNNNSEGDEEGKLVRLYTQNIDGLEDQCEGIGHQRRIAVHGSMDEAECATCNASMNFDVFCDKVRSQIKDISGKDTTAPAESTPILCESCGAATVKPSIVLFRSRLPEVFFQNVPEDIKNIDLLLIFGTSLAVAPANSLVCRIPKSSMRVLINREAVGWHLGLDYETNDRDYFAAGDCENVSLDLMDKLGWLDELKPLLD</sequence>
<evidence type="ECO:0000256" key="2">
    <source>
        <dbReference type="ARBA" id="ARBA00022679"/>
    </source>
</evidence>
<evidence type="ECO:0000256" key="4">
    <source>
        <dbReference type="ARBA" id="ARBA00022833"/>
    </source>
</evidence>
<feature type="non-terminal residue" evidence="8">
    <location>
        <position position="310"/>
    </location>
</feature>
<dbReference type="InterPro" id="IPR050134">
    <property type="entry name" value="NAD-dep_sirtuin_deacylases"/>
</dbReference>
<organism evidence="8 9">
    <name type="scientific">Fragilariopsis cylindrus CCMP1102</name>
    <dbReference type="NCBI Taxonomy" id="635003"/>
    <lineage>
        <taxon>Eukaryota</taxon>
        <taxon>Sar</taxon>
        <taxon>Stramenopiles</taxon>
        <taxon>Ochrophyta</taxon>
        <taxon>Bacillariophyta</taxon>
        <taxon>Bacillariophyceae</taxon>
        <taxon>Bacillariophycidae</taxon>
        <taxon>Bacillariales</taxon>
        <taxon>Bacillariaceae</taxon>
        <taxon>Fragilariopsis</taxon>
    </lineage>
</organism>
<feature type="binding site" evidence="6">
    <location>
        <position position="161"/>
    </location>
    <ligand>
        <name>Zn(2+)</name>
        <dbReference type="ChEBI" id="CHEBI:29105"/>
    </ligand>
</feature>
<feature type="binding site" evidence="6">
    <location>
        <position position="158"/>
    </location>
    <ligand>
        <name>Zn(2+)</name>
        <dbReference type="ChEBI" id="CHEBI:29105"/>
    </ligand>
</feature>
<dbReference type="KEGG" id="fcy:FRACYDRAFT_140979"/>
<dbReference type="Gene3D" id="3.30.1600.10">
    <property type="entry name" value="SIR2/SIRT2 'Small Domain"/>
    <property type="match status" value="1"/>
</dbReference>
<dbReference type="PANTHER" id="PTHR11085">
    <property type="entry name" value="NAD-DEPENDENT PROTEIN DEACYLASE SIRTUIN-5, MITOCHONDRIAL-RELATED"/>
    <property type="match status" value="1"/>
</dbReference>
<dbReference type="Gene3D" id="3.40.50.1220">
    <property type="entry name" value="TPP-binding domain"/>
    <property type="match status" value="1"/>
</dbReference>
<evidence type="ECO:0000313" key="8">
    <source>
        <dbReference type="EMBL" id="OEU17509.1"/>
    </source>
</evidence>
<dbReference type="OrthoDB" id="420264at2759"/>
<dbReference type="InParanoid" id="A0A1E7FH58"/>
<comment type="cofactor">
    <cofactor evidence="1">
        <name>Zn(2+)</name>
        <dbReference type="ChEBI" id="CHEBI:29105"/>
    </cofactor>
</comment>
<dbReference type="EMBL" id="KV784357">
    <property type="protein sequence ID" value="OEU17509.1"/>
    <property type="molecule type" value="Genomic_DNA"/>
</dbReference>
<name>A0A1E7FH58_9STRA</name>
<keyword evidence="2" id="KW-0808">Transferase</keyword>
<feature type="binding site" evidence="6">
    <location>
        <position position="200"/>
    </location>
    <ligand>
        <name>Zn(2+)</name>
        <dbReference type="ChEBI" id="CHEBI:29105"/>
    </ligand>
</feature>
<evidence type="ECO:0000256" key="5">
    <source>
        <dbReference type="ARBA" id="ARBA00023027"/>
    </source>
</evidence>
<evidence type="ECO:0000256" key="3">
    <source>
        <dbReference type="ARBA" id="ARBA00022723"/>
    </source>
</evidence>
<dbReference type="GO" id="GO:0046872">
    <property type="term" value="F:metal ion binding"/>
    <property type="evidence" value="ECO:0007669"/>
    <property type="project" value="UniProtKB-KW"/>
</dbReference>
<proteinExistence type="predicted"/>
<dbReference type="GO" id="GO:0017136">
    <property type="term" value="F:histone deacetylase activity, NAD-dependent"/>
    <property type="evidence" value="ECO:0007669"/>
    <property type="project" value="TreeGrafter"/>
</dbReference>
<dbReference type="AlphaFoldDB" id="A0A1E7FH58"/>
<dbReference type="SUPFAM" id="SSF52467">
    <property type="entry name" value="DHS-like NAD/FAD-binding domain"/>
    <property type="match status" value="1"/>
</dbReference>
<protein>
    <submittedName>
        <fullName evidence="8">DHS-like NAD/FAD-binding domain-containing protein</fullName>
    </submittedName>
</protein>
<dbReference type="InterPro" id="IPR003000">
    <property type="entry name" value="Sirtuin"/>
</dbReference>
<evidence type="ECO:0000256" key="1">
    <source>
        <dbReference type="ARBA" id="ARBA00001947"/>
    </source>
</evidence>
<evidence type="ECO:0000259" key="7">
    <source>
        <dbReference type="PROSITE" id="PS50305"/>
    </source>
</evidence>
<dbReference type="GO" id="GO:0070403">
    <property type="term" value="F:NAD+ binding"/>
    <property type="evidence" value="ECO:0007669"/>
    <property type="project" value="InterPro"/>
</dbReference>
<gene>
    <name evidence="8" type="ORF">FRACYDRAFT_140979</name>
</gene>
<evidence type="ECO:0000313" key="9">
    <source>
        <dbReference type="Proteomes" id="UP000095751"/>
    </source>
</evidence>
<feature type="non-terminal residue" evidence="8">
    <location>
        <position position="1"/>
    </location>
</feature>
<evidence type="ECO:0000256" key="6">
    <source>
        <dbReference type="PROSITE-ProRule" id="PRU00236"/>
    </source>
</evidence>
<dbReference type="FunCoup" id="A0A1E7FH58">
    <property type="interactions" value="95"/>
</dbReference>
<feature type="domain" description="Deacetylase sirtuin-type" evidence="7">
    <location>
        <begin position="1"/>
        <end position="302"/>
    </location>
</feature>
<dbReference type="InterPro" id="IPR026590">
    <property type="entry name" value="Ssirtuin_cat_dom"/>
</dbReference>
<dbReference type="GO" id="GO:0005634">
    <property type="term" value="C:nucleus"/>
    <property type="evidence" value="ECO:0007669"/>
    <property type="project" value="TreeGrafter"/>
</dbReference>
<keyword evidence="4 6" id="KW-0862">Zinc</keyword>
<dbReference type="PROSITE" id="PS50305">
    <property type="entry name" value="SIRTUIN"/>
    <property type="match status" value="1"/>
</dbReference>
<dbReference type="InterPro" id="IPR026591">
    <property type="entry name" value="Sirtuin_cat_small_dom_sf"/>
</dbReference>
<keyword evidence="5" id="KW-0520">NAD</keyword>
<reference evidence="8 9" key="1">
    <citation type="submission" date="2016-09" db="EMBL/GenBank/DDBJ databases">
        <title>Extensive genetic diversity and differential bi-allelic expression allows diatom success in the polar Southern Ocean.</title>
        <authorList>
            <consortium name="DOE Joint Genome Institute"/>
            <person name="Mock T."/>
            <person name="Otillar R.P."/>
            <person name="Strauss J."/>
            <person name="Dupont C."/>
            <person name="Frickenhaus S."/>
            <person name="Maumus F."/>
            <person name="Mcmullan M."/>
            <person name="Sanges R."/>
            <person name="Schmutz J."/>
            <person name="Toseland A."/>
            <person name="Valas R."/>
            <person name="Veluchamy A."/>
            <person name="Ward B.J."/>
            <person name="Allen A."/>
            <person name="Barry K."/>
            <person name="Falciatore A."/>
            <person name="Ferrante M."/>
            <person name="Fortunato A.E."/>
            <person name="Gloeckner G."/>
            <person name="Gruber A."/>
            <person name="Hipkin R."/>
            <person name="Janech M."/>
            <person name="Kroth P."/>
            <person name="Leese F."/>
            <person name="Lindquist E."/>
            <person name="Lyon B.R."/>
            <person name="Martin J."/>
            <person name="Mayer C."/>
            <person name="Parker M."/>
            <person name="Quesneville H."/>
            <person name="Raymond J."/>
            <person name="Uhlig C."/>
            <person name="Valentin K.U."/>
            <person name="Worden A.Z."/>
            <person name="Armbrust E.V."/>
            <person name="Bowler C."/>
            <person name="Green B."/>
            <person name="Moulton V."/>
            <person name="Van Oosterhout C."/>
            <person name="Grigoriev I."/>
        </authorList>
    </citation>
    <scope>NUCLEOTIDE SEQUENCE [LARGE SCALE GENOMIC DNA]</scope>
    <source>
        <strain evidence="8 9">CCMP1102</strain>
    </source>
</reference>
<dbReference type="InterPro" id="IPR029035">
    <property type="entry name" value="DHS-like_NAD/FAD-binding_dom"/>
</dbReference>
<keyword evidence="9" id="KW-1185">Reference proteome</keyword>